<dbReference type="HOGENOM" id="CLU_060131_7_0_11"/>
<proteinExistence type="predicted"/>
<dbReference type="Pfam" id="PF13508">
    <property type="entry name" value="Acetyltransf_7"/>
    <property type="match status" value="1"/>
</dbReference>
<name>C7PXU8_CATAD</name>
<evidence type="ECO:0000313" key="3">
    <source>
        <dbReference type="Proteomes" id="UP000000851"/>
    </source>
</evidence>
<keyword evidence="3" id="KW-1185">Reference proteome</keyword>
<gene>
    <name evidence="2" type="ordered locus">Caci_4545</name>
</gene>
<dbReference type="GO" id="GO:0016747">
    <property type="term" value="F:acyltransferase activity, transferring groups other than amino-acyl groups"/>
    <property type="evidence" value="ECO:0007669"/>
    <property type="project" value="InterPro"/>
</dbReference>
<reference evidence="2 3" key="1">
    <citation type="journal article" date="2009" name="Stand. Genomic Sci.">
        <title>Complete genome sequence of Catenulispora acidiphila type strain (ID 139908).</title>
        <authorList>
            <person name="Copeland A."/>
            <person name="Lapidus A."/>
            <person name="Glavina Del Rio T."/>
            <person name="Nolan M."/>
            <person name="Lucas S."/>
            <person name="Chen F."/>
            <person name="Tice H."/>
            <person name="Cheng J.F."/>
            <person name="Bruce D."/>
            <person name="Goodwin L."/>
            <person name="Pitluck S."/>
            <person name="Mikhailova N."/>
            <person name="Pati A."/>
            <person name="Ivanova N."/>
            <person name="Mavromatis K."/>
            <person name="Chen A."/>
            <person name="Palaniappan K."/>
            <person name="Chain P."/>
            <person name="Land M."/>
            <person name="Hauser L."/>
            <person name="Chang Y.J."/>
            <person name="Jeffries C.D."/>
            <person name="Chertkov O."/>
            <person name="Brettin T."/>
            <person name="Detter J.C."/>
            <person name="Han C."/>
            <person name="Ali Z."/>
            <person name="Tindall B.J."/>
            <person name="Goker M."/>
            <person name="Bristow J."/>
            <person name="Eisen J.A."/>
            <person name="Markowitz V."/>
            <person name="Hugenholtz P."/>
            <person name="Kyrpides N.C."/>
            <person name="Klenk H.P."/>
        </authorList>
    </citation>
    <scope>NUCLEOTIDE SEQUENCE [LARGE SCALE GENOMIC DNA]</scope>
    <source>
        <strain evidence="3">DSM 44928 / JCM 14897 / NBRC 102108 / NRRL B-24433 / ID139908</strain>
    </source>
</reference>
<keyword evidence="2" id="KW-0808">Transferase</keyword>
<dbReference type="PROSITE" id="PS51186">
    <property type="entry name" value="GNAT"/>
    <property type="match status" value="1"/>
</dbReference>
<dbReference type="STRING" id="479433.Caci_4545"/>
<evidence type="ECO:0000259" key="1">
    <source>
        <dbReference type="PROSITE" id="PS51186"/>
    </source>
</evidence>
<dbReference type="InterPro" id="IPR016181">
    <property type="entry name" value="Acyl_CoA_acyltransferase"/>
</dbReference>
<dbReference type="eggNOG" id="COG0454">
    <property type="taxonomic scope" value="Bacteria"/>
</dbReference>
<protein>
    <submittedName>
        <fullName evidence="2">GCN5-related N-acetyltransferase</fullName>
    </submittedName>
</protein>
<dbReference type="PANTHER" id="PTHR42791:SF1">
    <property type="entry name" value="N-ACETYLTRANSFERASE DOMAIN-CONTAINING PROTEIN"/>
    <property type="match status" value="1"/>
</dbReference>
<dbReference type="CDD" id="cd04301">
    <property type="entry name" value="NAT_SF"/>
    <property type="match status" value="1"/>
</dbReference>
<dbReference type="InParanoid" id="C7PXU8"/>
<accession>C7PXU8</accession>
<dbReference type="InterPro" id="IPR000182">
    <property type="entry name" value="GNAT_dom"/>
</dbReference>
<dbReference type="InterPro" id="IPR052523">
    <property type="entry name" value="Trichothecene_AcTrans"/>
</dbReference>
<organism evidence="2 3">
    <name type="scientific">Catenulispora acidiphila (strain DSM 44928 / JCM 14897 / NBRC 102108 / NRRL B-24433 / ID139908)</name>
    <dbReference type="NCBI Taxonomy" id="479433"/>
    <lineage>
        <taxon>Bacteria</taxon>
        <taxon>Bacillati</taxon>
        <taxon>Actinomycetota</taxon>
        <taxon>Actinomycetes</taxon>
        <taxon>Catenulisporales</taxon>
        <taxon>Catenulisporaceae</taxon>
        <taxon>Catenulispora</taxon>
    </lineage>
</organism>
<dbReference type="AlphaFoldDB" id="C7PXU8"/>
<feature type="domain" description="N-acetyltransferase" evidence="1">
    <location>
        <begin position="59"/>
        <end position="200"/>
    </location>
</feature>
<dbReference type="OrthoDB" id="7057833at2"/>
<dbReference type="PANTHER" id="PTHR42791">
    <property type="entry name" value="GNAT FAMILY ACETYLTRANSFERASE"/>
    <property type="match status" value="1"/>
</dbReference>
<sequence>MSPRDQIVPAQPQDATALSRVIARAFHDLAPSVWLIPDSEGRTRLFPGYFRLFVDEAMARGRVYTTLELTAVALWLPSTPNEEPDSSGYDAGLPSATGIWVDRFRIFDALLAEHHPHDTAHDHLAILAVDPHHQHQGIGSALLAAHHDHLDAEDPPRAAYLEASDATTRELYLRHGYTDLDDPIILPSGAHMYPMLRRTNGS</sequence>
<dbReference type="SUPFAM" id="SSF55729">
    <property type="entry name" value="Acyl-CoA N-acyltransferases (Nat)"/>
    <property type="match status" value="1"/>
</dbReference>
<evidence type="ECO:0000313" key="2">
    <source>
        <dbReference type="EMBL" id="ACU73408.1"/>
    </source>
</evidence>
<dbReference type="Proteomes" id="UP000000851">
    <property type="component" value="Chromosome"/>
</dbReference>
<dbReference type="KEGG" id="cai:Caci_4545"/>
<dbReference type="EMBL" id="CP001700">
    <property type="protein sequence ID" value="ACU73408.1"/>
    <property type="molecule type" value="Genomic_DNA"/>
</dbReference>
<dbReference type="RefSeq" id="WP_015793137.1">
    <property type="nucleotide sequence ID" value="NC_013131.1"/>
</dbReference>
<dbReference type="Gene3D" id="3.40.630.30">
    <property type="match status" value="1"/>
</dbReference>